<dbReference type="EMBL" id="LKMD01000105">
    <property type="protein sequence ID" value="PIA93173.1"/>
    <property type="molecule type" value="Genomic_DNA"/>
</dbReference>
<gene>
    <name evidence="1" type="ORF">CB0940_04517</name>
</gene>
<dbReference type="AlphaFoldDB" id="A0A2G5HLR5"/>
<name>A0A2G5HLR5_CERBT</name>
<proteinExistence type="predicted"/>
<dbReference type="Proteomes" id="UP000230605">
    <property type="component" value="Chromosome 4"/>
</dbReference>
<organism evidence="1 2">
    <name type="scientific">Cercospora beticola</name>
    <name type="common">Sugarbeet leaf spot fungus</name>
    <dbReference type="NCBI Taxonomy" id="122368"/>
    <lineage>
        <taxon>Eukaryota</taxon>
        <taxon>Fungi</taxon>
        <taxon>Dikarya</taxon>
        <taxon>Ascomycota</taxon>
        <taxon>Pezizomycotina</taxon>
        <taxon>Dothideomycetes</taxon>
        <taxon>Dothideomycetidae</taxon>
        <taxon>Mycosphaerellales</taxon>
        <taxon>Mycosphaerellaceae</taxon>
        <taxon>Cercospora</taxon>
    </lineage>
</organism>
<protein>
    <submittedName>
        <fullName evidence="1">Uncharacterized protein</fullName>
    </submittedName>
</protein>
<sequence>MPSLVRACQLFQTAIMSTTATLVVGALVGSTLASYPGSSWKPKHNNHSPWDLKKFTSLVTFGDSYTDDSRLSYLGQTNGSLPPVGYANPAVSQVLHDRYCITNAPCRTTTLRVVVDHGLNT</sequence>
<evidence type="ECO:0000313" key="1">
    <source>
        <dbReference type="EMBL" id="PIA93173.1"/>
    </source>
</evidence>
<accession>A0A2G5HLR5</accession>
<reference evidence="1 2" key="1">
    <citation type="submission" date="2015-10" db="EMBL/GenBank/DDBJ databases">
        <title>The cercosporin biosynthetic gene cluster was horizontally transferred to several fungal lineages and shown to be expanded in Cercospora beticola based on microsynteny with recipient genomes.</title>
        <authorList>
            <person name="De Jonge R."/>
            <person name="Ebert M.K."/>
            <person name="Suttle J.C."/>
            <person name="Jurick Ii W.M."/>
            <person name="Secor G.A."/>
            <person name="Thomma B.P."/>
            <person name="Van De Peer Y."/>
            <person name="Bolton M.D."/>
        </authorList>
    </citation>
    <scope>NUCLEOTIDE SEQUENCE [LARGE SCALE GENOMIC DNA]</scope>
    <source>
        <strain evidence="1 2">09-40</strain>
    </source>
</reference>
<comment type="caution">
    <text evidence="1">The sequence shown here is derived from an EMBL/GenBank/DDBJ whole genome shotgun (WGS) entry which is preliminary data.</text>
</comment>
<evidence type="ECO:0000313" key="2">
    <source>
        <dbReference type="Proteomes" id="UP000230605"/>
    </source>
</evidence>
<dbReference type="OrthoDB" id="1600564at2759"/>